<dbReference type="EMBL" id="JNGW01000029">
    <property type="protein sequence ID" value="KDR53120.1"/>
    <property type="molecule type" value="Genomic_DNA"/>
</dbReference>
<evidence type="ECO:0000313" key="1">
    <source>
        <dbReference type="EMBL" id="KDR53120.1"/>
    </source>
</evidence>
<name>A0A069QJX8_HOYLO</name>
<reference evidence="1 2" key="1">
    <citation type="submission" date="2013-08" db="EMBL/GenBank/DDBJ databases">
        <authorList>
            <person name="Weinstock G."/>
            <person name="Sodergren E."/>
            <person name="Wylie T."/>
            <person name="Fulton L."/>
            <person name="Fulton R."/>
            <person name="Fronick C."/>
            <person name="O'Laughlin M."/>
            <person name="Godfrey J."/>
            <person name="Miner T."/>
            <person name="Herter B."/>
            <person name="Appelbaum E."/>
            <person name="Cordes M."/>
            <person name="Lek S."/>
            <person name="Wollam A."/>
            <person name="Pepin K.H."/>
            <person name="Palsikar V.B."/>
            <person name="Mitreva M."/>
            <person name="Wilson R.K."/>
        </authorList>
    </citation>
    <scope>NUCLEOTIDE SEQUENCE [LARGE SCALE GENOMIC DNA]</scope>
    <source>
        <strain evidence="1 2">ATCC 15930</strain>
    </source>
</reference>
<sequence>MISFIWTMIKFHTKVLFSDQIKQERSQEFRKIFIFPIFPHHFLLYPCLIKGLFYTCIFAENSYLFILNTKNGIKQ</sequence>
<dbReference type="HOGENOM" id="CLU_2668016_0_0_10"/>
<evidence type="ECO:0000313" key="2">
    <source>
        <dbReference type="Proteomes" id="UP000027442"/>
    </source>
</evidence>
<protein>
    <submittedName>
        <fullName evidence="1">Uncharacterized protein</fullName>
    </submittedName>
</protein>
<proteinExistence type="predicted"/>
<gene>
    <name evidence="1" type="ORF">HMPREF1991_00801</name>
</gene>
<dbReference type="AlphaFoldDB" id="A0A069QJX8"/>
<dbReference type="PATRIC" id="fig|1122985.7.peg.829"/>
<organism evidence="1 2">
    <name type="scientific">Hoylesella loescheii DSM 19665 = JCM 12249 = ATCC 15930</name>
    <dbReference type="NCBI Taxonomy" id="1122985"/>
    <lineage>
        <taxon>Bacteria</taxon>
        <taxon>Pseudomonadati</taxon>
        <taxon>Bacteroidota</taxon>
        <taxon>Bacteroidia</taxon>
        <taxon>Bacteroidales</taxon>
        <taxon>Prevotellaceae</taxon>
        <taxon>Hoylesella</taxon>
    </lineage>
</organism>
<comment type="caution">
    <text evidence="1">The sequence shown here is derived from an EMBL/GenBank/DDBJ whole genome shotgun (WGS) entry which is preliminary data.</text>
</comment>
<dbReference type="Proteomes" id="UP000027442">
    <property type="component" value="Unassembled WGS sequence"/>
</dbReference>
<accession>A0A069QJX8</accession>
<keyword evidence="2" id="KW-1185">Reference proteome</keyword>